<keyword evidence="5" id="KW-0067">ATP-binding</keyword>
<dbReference type="InterPro" id="IPR003439">
    <property type="entry name" value="ABC_transporter-like_ATP-bd"/>
</dbReference>
<name>G4U2J3_SERID</name>
<dbReference type="PANTHER" id="PTHR48041:SF139">
    <property type="entry name" value="PROTEIN SCARLET"/>
    <property type="match status" value="1"/>
</dbReference>
<feature type="transmembrane region" description="Helical" evidence="9">
    <location>
        <begin position="311"/>
        <end position="338"/>
    </location>
</feature>
<dbReference type="InterPro" id="IPR003593">
    <property type="entry name" value="AAA+_ATPase"/>
</dbReference>
<reference evidence="12 13" key="1">
    <citation type="journal article" date="2011" name="PLoS Pathog.">
        <title>Endophytic Life Strategies Decoded by Genome and Transcriptome Analyses of the Mutualistic Root Symbiont Piriformospora indica.</title>
        <authorList>
            <person name="Zuccaro A."/>
            <person name="Lahrmann U."/>
            <person name="Guldener U."/>
            <person name="Langen G."/>
            <person name="Pfiffi S."/>
            <person name="Biedenkopf D."/>
            <person name="Wong P."/>
            <person name="Samans B."/>
            <person name="Grimm C."/>
            <person name="Basiewicz M."/>
            <person name="Murat C."/>
            <person name="Martin F."/>
            <person name="Kogel K.H."/>
        </authorList>
    </citation>
    <scope>NUCLEOTIDE SEQUENCE [LARGE SCALE GENOMIC DNA]</scope>
    <source>
        <strain evidence="12 13">DSM 11827</strain>
    </source>
</reference>
<evidence type="ECO:0000256" key="8">
    <source>
        <dbReference type="SAM" id="MobiDB-lite"/>
    </source>
</evidence>
<keyword evidence="7 9" id="KW-0472">Membrane</keyword>
<sequence>MARLSALLVLAATLLIQGVHGACDNYGIENGTNCICPPGVGGQECQLPTCGGTLYDGPSRPTVQPQNGALYGNSSGCSCPNGWAGVGCNVCESASACSSAYQSNFGDQNSAITSSGGVSAITCSKTPRVYAVGQMSCDVNNPTIHALYPGKTTLNILRNLNPSNTLAANVSSYGAAGSVHAQLWYDGEEEFFCNADSCQAEEADGSSHWTCHNLKCTCRTNATMCGRFPSTSIKGTIDALSGDLEIKCDTQSDGTVRCAFLQDTIKSVFGASGLPMDNCRVGECVAQSVIDAANNGNSSSSSSNASKGKELSGGVIAGLAVVGALLLALLGMFIWGWIVQRNARKTGTDQAVKSGGVAISWSGINYSVPASNSQPIFKKGSSASVGDRHILHDLSGEIRPGELLAILGPSGSGKSTTIDILGGKSKVGKTAGAVMFSTMSPAGQRSDPVNNPRIGFVDQQDILPSMLTVEEALLFAANLRLPESVSQEQKRAKVFEVMKQLGILDIKDTRIGSHERRGISGGEQRRVSIGLELVACPDILILDEPTSGLDSVSATKVVNVLRDLAHDPENPTAVIASVHQPNSKIYQLFDKVLVLSRGRELYFGPGGLAPGDYFAARGHPVQKGYNIADHLLDIASDPTDDLLSSSQRKSASQTSGTGTITTEDERTRADTNAHTPNEVENRDPEKAMSKEHVPETKKHSSLRSPPLMSTYRSTFLTQLEVLCGREWKILKRDKSLFFAHLFAAAVLGAFCGGLYFKTGITIAGFQSRVGCLFFLGSLLSFSALSALYNLIEIRPLFLRERAGSYYSPTAWLLSRFFFDVIPLRVVPTLIVSTIVYWMAGLAPDAAHYFKFLFILVLYTLAMTLFNFLLACTFRNGGVAILLSAIFNLFIMTFAGFFVHLSDIPPVLRWLQWFSLLKYCLEALAVNEVGSGLQIVDVLQGVPVNVSAQLIMNLLFGFGENNYYRDVLVLFAFIAGFGIALITIVWLNVRERR</sequence>
<dbReference type="GO" id="GO:0016887">
    <property type="term" value="F:ATP hydrolysis activity"/>
    <property type="evidence" value="ECO:0007669"/>
    <property type="project" value="InterPro"/>
</dbReference>
<evidence type="ECO:0000313" key="13">
    <source>
        <dbReference type="Proteomes" id="UP000007148"/>
    </source>
</evidence>
<feature type="transmembrane region" description="Helical" evidence="9">
    <location>
        <begin position="966"/>
        <end position="988"/>
    </location>
</feature>
<dbReference type="InterPro" id="IPR017871">
    <property type="entry name" value="ABC_transporter-like_CS"/>
</dbReference>
<dbReference type="AlphaFoldDB" id="G4U2J3"/>
<dbReference type="Proteomes" id="UP000007148">
    <property type="component" value="Unassembled WGS sequence"/>
</dbReference>
<dbReference type="STRING" id="1109443.G4U2J3"/>
<dbReference type="eggNOG" id="KOG0061">
    <property type="taxonomic scope" value="Eukaryota"/>
</dbReference>
<keyword evidence="4" id="KW-0547">Nucleotide-binding</keyword>
<feature type="transmembrane region" description="Helical" evidence="9">
    <location>
        <begin position="767"/>
        <end position="791"/>
    </location>
</feature>
<dbReference type="Pfam" id="PF00005">
    <property type="entry name" value="ABC_tran"/>
    <property type="match status" value="1"/>
</dbReference>
<evidence type="ECO:0000259" key="11">
    <source>
        <dbReference type="PROSITE" id="PS50893"/>
    </source>
</evidence>
<dbReference type="InParanoid" id="G4U2J3"/>
<feature type="region of interest" description="Disordered" evidence="8">
    <location>
        <begin position="639"/>
        <end position="705"/>
    </location>
</feature>
<evidence type="ECO:0000256" key="1">
    <source>
        <dbReference type="ARBA" id="ARBA00004141"/>
    </source>
</evidence>
<feature type="transmembrane region" description="Helical" evidence="9">
    <location>
        <begin position="878"/>
        <end position="900"/>
    </location>
</feature>
<dbReference type="OrthoDB" id="66620at2759"/>
<keyword evidence="6 9" id="KW-1133">Transmembrane helix</keyword>
<comment type="subcellular location">
    <subcellularLocation>
        <location evidence="1">Membrane</location>
        <topology evidence="1">Multi-pass membrane protein</topology>
    </subcellularLocation>
</comment>
<feature type="transmembrane region" description="Helical" evidence="9">
    <location>
        <begin position="735"/>
        <end position="755"/>
    </location>
</feature>
<gene>
    <name evidence="12" type="ORF">PIIN_03445</name>
</gene>
<dbReference type="InterPro" id="IPR050352">
    <property type="entry name" value="ABCG_transporters"/>
</dbReference>
<feature type="compositionally biased region" description="Basic and acidic residues" evidence="8">
    <location>
        <begin position="663"/>
        <end position="698"/>
    </location>
</feature>
<dbReference type="PROSITE" id="PS00211">
    <property type="entry name" value="ABC_TRANSPORTER_1"/>
    <property type="match status" value="1"/>
</dbReference>
<dbReference type="Gene3D" id="3.40.50.300">
    <property type="entry name" value="P-loop containing nucleotide triphosphate hydrolases"/>
    <property type="match status" value="1"/>
</dbReference>
<evidence type="ECO:0000256" key="7">
    <source>
        <dbReference type="ARBA" id="ARBA00023136"/>
    </source>
</evidence>
<dbReference type="SUPFAM" id="SSF52540">
    <property type="entry name" value="P-loop containing nucleoside triphosphate hydrolases"/>
    <property type="match status" value="1"/>
</dbReference>
<dbReference type="EMBL" id="CAFZ01001873">
    <property type="protein sequence ID" value="CCA77810.1"/>
    <property type="molecule type" value="Genomic_DNA"/>
</dbReference>
<dbReference type="GO" id="GO:0140359">
    <property type="term" value="F:ABC-type transporter activity"/>
    <property type="evidence" value="ECO:0007669"/>
    <property type="project" value="InterPro"/>
</dbReference>
<evidence type="ECO:0000256" key="9">
    <source>
        <dbReference type="SAM" id="Phobius"/>
    </source>
</evidence>
<dbReference type="InterPro" id="IPR027417">
    <property type="entry name" value="P-loop_NTPase"/>
</dbReference>
<feature type="transmembrane region" description="Helical" evidence="9">
    <location>
        <begin position="812"/>
        <end position="839"/>
    </location>
</feature>
<dbReference type="PANTHER" id="PTHR48041">
    <property type="entry name" value="ABC TRANSPORTER G FAMILY MEMBER 28"/>
    <property type="match status" value="1"/>
</dbReference>
<organism evidence="12 13">
    <name type="scientific">Serendipita indica (strain DSM 11827)</name>
    <name type="common">Root endophyte fungus</name>
    <name type="synonym">Piriformospora indica</name>
    <dbReference type="NCBI Taxonomy" id="1109443"/>
    <lineage>
        <taxon>Eukaryota</taxon>
        <taxon>Fungi</taxon>
        <taxon>Dikarya</taxon>
        <taxon>Basidiomycota</taxon>
        <taxon>Agaricomycotina</taxon>
        <taxon>Agaricomycetes</taxon>
        <taxon>Sebacinales</taxon>
        <taxon>Serendipitaceae</taxon>
        <taxon>Serendipita</taxon>
    </lineage>
</organism>
<dbReference type="GO" id="GO:0016020">
    <property type="term" value="C:membrane"/>
    <property type="evidence" value="ECO:0007669"/>
    <property type="project" value="UniProtKB-SubCell"/>
</dbReference>
<feature type="transmembrane region" description="Helical" evidence="9">
    <location>
        <begin position="851"/>
        <end position="871"/>
    </location>
</feature>
<evidence type="ECO:0000256" key="2">
    <source>
        <dbReference type="ARBA" id="ARBA00022448"/>
    </source>
</evidence>
<feature type="compositionally biased region" description="Low complexity" evidence="8">
    <location>
        <begin position="644"/>
        <end position="655"/>
    </location>
</feature>
<comment type="caution">
    <text evidence="12">The sequence shown here is derived from an EMBL/GenBank/DDBJ whole genome shotgun (WGS) entry which is preliminary data.</text>
</comment>
<dbReference type="HOGENOM" id="CLU_000604_57_1_1"/>
<dbReference type="Pfam" id="PF01061">
    <property type="entry name" value="ABC2_membrane"/>
    <property type="match status" value="1"/>
</dbReference>
<evidence type="ECO:0000256" key="5">
    <source>
        <dbReference type="ARBA" id="ARBA00022840"/>
    </source>
</evidence>
<dbReference type="PROSITE" id="PS50893">
    <property type="entry name" value="ABC_TRANSPORTER_2"/>
    <property type="match status" value="1"/>
</dbReference>
<evidence type="ECO:0000256" key="4">
    <source>
        <dbReference type="ARBA" id="ARBA00022741"/>
    </source>
</evidence>
<dbReference type="GO" id="GO:0005524">
    <property type="term" value="F:ATP binding"/>
    <property type="evidence" value="ECO:0007669"/>
    <property type="project" value="UniProtKB-KW"/>
</dbReference>
<keyword evidence="10" id="KW-0732">Signal</keyword>
<dbReference type="InterPro" id="IPR013525">
    <property type="entry name" value="ABC2_TM"/>
</dbReference>
<feature type="signal peptide" evidence="10">
    <location>
        <begin position="1"/>
        <end position="21"/>
    </location>
</feature>
<evidence type="ECO:0000256" key="3">
    <source>
        <dbReference type="ARBA" id="ARBA00022692"/>
    </source>
</evidence>
<keyword evidence="3 9" id="KW-0812">Transmembrane</keyword>
<dbReference type="OMA" id="EQFYCTA"/>
<keyword evidence="2" id="KW-0813">Transport</keyword>
<evidence type="ECO:0000313" key="12">
    <source>
        <dbReference type="EMBL" id="CCA77810.1"/>
    </source>
</evidence>
<protein>
    <submittedName>
        <fullName evidence="12">Related to ADP1-ABC transporter</fullName>
    </submittedName>
</protein>
<evidence type="ECO:0000256" key="10">
    <source>
        <dbReference type="SAM" id="SignalP"/>
    </source>
</evidence>
<dbReference type="SMART" id="SM00382">
    <property type="entry name" value="AAA"/>
    <property type="match status" value="1"/>
</dbReference>
<feature type="domain" description="ABC transporter" evidence="11">
    <location>
        <begin position="371"/>
        <end position="622"/>
    </location>
</feature>
<accession>G4U2J3</accession>
<proteinExistence type="predicted"/>
<feature type="chain" id="PRO_5003469073" evidence="10">
    <location>
        <begin position="22"/>
        <end position="992"/>
    </location>
</feature>
<evidence type="ECO:0000256" key="6">
    <source>
        <dbReference type="ARBA" id="ARBA00022989"/>
    </source>
</evidence>
<keyword evidence="13" id="KW-1185">Reference proteome</keyword>